<keyword evidence="3" id="KW-1185">Reference proteome</keyword>
<gene>
    <name evidence="2" type="ORF">POM88_054322</name>
</gene>
<dbReference type="EMBL" id="JAUIZM010000034">
    <property type="protein sequence ID" value="KAK1351485.1"/>
    <property type="molecule type" value="Genomic_DNA"/>
</dbReference>
<organism evidence="2 3">
    <name type="scientific">Heracleum sosnowskyi</name>
    <dbReference type="NCBI Taxonomy" id="360622"/>
    <lineage>
        <taxon>Eukaryota</taxon>
        <taxon>Viridiplantae</taxon>
        <taxon>Streptophyta</taxon>
        <taxon>Embryophyta</taxon>
        <taxon>Tracheophyta</taxon>
        <taxon>Spermatophyta</taxon>
        <taxon>Magnoliopsida</taxon>
        <taxon>eudicotyledons</taxon>
        <taxon>Gunneridae</taxon>
        <taxon>Pentapetalae</taxon>
        <taxon>asterids</taxon>
        <taxon>campanulids</taxon>
        <taxon>Apiales</taxon>
        <taxon>Apiaceae</taxon>
        <taxon>Apioideae</taxon>
        <taxon>apioid superclade</taxon>
        <taxon>Tordylieae</taxon>
        <taxon>Tordyliinae</taxon>
        <taxon>Heracleum</taxon>
    </lineage>
</organism>
<evidence type="ECO:0000313" key="2">
    <source>
        <dbReference type="EMBL" id="KAK1351485.1"/>
    </source>
</evidence>
<evidence type="ECO:0000313" key="3">
    <source>
        <dbReference type="Proteomes" id="UP001237642"/>
    </source>
</evidence>
<accession>A0AAD8GMJ7</accession>
<proteinExistence type="predicted"/>
<sequence>MQCGSDPAMRMHVVSDFRNPSNAREIGLGEDALFVESTNGLSVGLSYQSPKPFPFSCLEPDKYLLGGLSNNQITGLMNTTTSLHSQFSSHATECSNLPYLRHFEHKMLQMKDIMKHSSLGLKNLIVGKAPEVPPFPHLFSHLSGRNDLSPSRSDLASPKQYHTINS</sequence>
<name>A0AAD8GMJ7_9APIA</name>
<protein>
    <submittedName>
        <fullName evidence="2">Uncharacterized protein</fullName>
    </submittedName>
</protein>
<comment type="caution">
    <text evidence="2">The sequence shown here is derived from an EMBL/GenBank/DDBJ whole genome shotgun (WGS) entry which is preliminary data.</text>
</comment>
<dbReference type="Proteomes" id="UP001237642">
    <property type="component" value="Unassembled WGS sequence"/>
</dbReference>
<evidence type="ECO:0000256" key="1">
    <source>
        <dbReference type="SAM" id="MobiDB-lite"/>
    </source>
</evidence>
<feature type="region of interest" description="Disordered" evidence="1">
    <location>
        <begin position="147"/>
        <end position="166"/>
    </location>
</feature>
<reference evidence="2" key="2">
    <citation type="submission" date="2023-05" db="EMBL/GenBank/DDBJ databases">
        <authorList>
            <person name="Schelkunov M.I."/>
        </authorList>
    </citation>
    <scope>NUCLEOTIDE SEQUENCE</scope>
    <source>
        <strain evidence="2">Hsosn_3</strain>
        <tissue evidence="2">Leaf</tissue>
    </source>
</reference>
<dbReference type="AlphaFoldDB" id="A0AAD8GMJ7"/>
<reference evidence="2" key="1">
    <citation type="submission" date="2023-02" db="EMBL/GenBank/DDBJ databases">
        <title>Genome of toxic invasive species Heracleum sosnowskyi carries increased number of genes despite the absence of recent whole-genome duplications.</title>
        <authorList>
            <person name="Schelkunov M."/>
            <person name="Shtratnikova V."/>
            <person name="Makarenko M."/>
            <person name="Klepikova A."/>
            <person name="Omelchenko D."/>
            <person name="Novikova G."/>
            <person name="Obukhova E."/>
            <person name="Bogdanov V."/>
            <person name="Penin A."/>
            <person name="Logacheva M."/>
        </authorList>
    </citation>
    <scope>NUCLEOTIDE SEQUENCE</scope>
    <source>
        <strain evidence="2">Hsosn_3</strain>
        <tissue evidence="2">Leaf</tissue>
    </source>
</reference>